<dbReference type="HOGENOM" id="CLU_934469_0_0_1"/>
<dbReference type="GeneID" id="9530941"/>
<organism evidence="3">
    <name type="scientific">Verticillium alfalfae (strain VaMs.102 / ATCC MYA-4576 / FGSC 10136)</name>
    <name type="common">Verticillium wilt of alfalfa</name>
    <name type="synonym">Verticillium albo-atrum</name>
    <dbReference type="NCBI Taxonomy" id="526221"/>
    <lineage>
        <taxon>Eukaryota</taxon>
        <taxon>Fungi</taxon>
        <taxon>Dikarya</taxon>
        <taxon>Ascomycota</taxon>
        <taxon>Pezizomycotina</taxon>
        <taxon>Sordariomycetes</taxon>
        <taxon>Hypocreomycetidae</taxon>
        <taxon>Glomerellales</taxon>
        <taxon>Plectosphaerellaceae</taxon>
        <taxon>Verticillium</taxon>
    </lineage>
</organism>
<dbReference type="RefSeq" id="XP_003009360.1">
    <property type="nucleotide sequence ID" value="XM_003009314.1"/>
</dbReference>
<dbReference type="eggNOG" id="ENOG502S06P">
    <property type="taxonomic scope" value="Eukaryota"/>
</dbReference>
<dbReference type="EMBL" id="DS985214">
    <property type="protein sequence ID" value="EEY14934.1"/>
    <property type="molecule type" value="Genomic_DNA"/>
</dbReference>
<dbReference type="OrthoDB" id="5220781at2759"/>
<dbReference type="Proteomes" id="UP000008698">
    <property type="component" value="Unassembled WGS sequence"/>
</dbReference>
<reference evidence="3" key="1">
    <citation type="journal article" date="2011" name="PLoS Pathog.">
        <title>Comparative genomics yields insights into niche adaptation of plant vascular wilt pathogens.</title>
        <authorList>
            <person name="Klosterman S.J."/>
            <person name="Subbarao K.V."/>
            <person name="Kang S."/>
            <person name="Veronese P."/>
            <person name="Gold S.E."/>
            <person name="Thomma B.P.H.J."/>
            <person name="Chen Z."/>
            <person name="Henrissat B."/>
            <person name="Lee Y.-H."/>
            <person name="Park J."/>
            <person name="Garcia-Pedrajas M.D."/>
            <person name="Barbara D.J."/>
            <person name="Anchieta A."/>
            <person name="de Jonge R."/>
            <person name="Santhanam P."/>
            <person name="Maruthachalam K."/>
            <person name="Atallah Z."/>
            <person name="Amyotte S.G."/>
            <person name="Paz Z."/>
            <person name="Inderbitzin P."/>
            <person name="Hayes R.J."/>
            <person name="Heiman D.I."/>
            <person name="Young S."/>
            <person name="Zeng Q."/>
            <person name="Engels R."/>
            <person name="Galagan J."/>
            <person name="Cuomo C.A."/>
            <person name="Dobinson K.F."/>
            <person name="Ma L.-J."/>
        </authorList>
    </citation>
    <scope>NUCLEOTIDE SEQUENCE [LARGE SCALE GENOMIC DNA]</scope>
    <source>
        <strain evidence="3">VaMs.102 / ATCC MYA-4576 / FGSC 10136</strain>
    </source>
</reference>
<protein>
    <submittedName>
        <fullName evidence="2">Predicted protein</fullName>
    </submittedName>
</protein>
<proteinExistence type="predicted"/>
<dbReference type="KEGG" id="val:VDBG_01043"/>
<accession>C9S8P2</accession>
<dbReference type="AlphaFoldDB" id="C9S8P2"/>
<keyword evidence="3" id="KW-1185">Reference proteome</keyword>
<sequence length="298" mass="31334">MASLRHWTPVFEDVKMEHTTVSSTVLSLLPTSLQSRLPPLRSVQKSVTMQTCQTSVTNRTSAQEPVTPTPTPRGSPKKQSRIADSPSRMSCASTLLDDEALESSPPSPPSGVHWRYALQGSLFSRWREMKSTRRCPAPKFERKAFLDGAEYILKVMLGAPQPLSSTPAHVGAPRPRPGSARMRLAPFEHTVSLAVRPCDGGVVVIVGTAPEVTAAPVGAGGGGADVHPRASGAAVRGAARAAGGAGRAGVQHITQLGECRVGARPLHWGAGGQGDRHALRYRGRQGRTGHCGGGGLDG</sequence>
<feature type="region of interest" description="Disordered" evidence="1">
    <location>
        <begin position="44"/>
        <end position="89"/>
    </location>
</feature>
<feature type="compositionally biased region" description="Polar residues" evidence="1">
    <location>
        <begin position="44"/>
        <end position="66"/>
    </location>
</feature>
<name>C9S8P2_VERA1</name>
<evidence type="ECO:0000256" key="1">
    <source>
        <dbReference type="SAM" id="MobiDB-lite"/>
    </source>
</evidence>
<evidence type="ECO:0000313" key="2">
    <source>
        <dbReference type="EMBL" id="EEY14934.1"/>
    </source>
</evidence>
<evidence type="ECO:0000313" key="3">
    <source>
        <dbReference type="Proteomes" id="UP000008698"/>
    </source>
</evidence>
<gene>
    <name evidence="2" type="ORF">VDBG_01043</name>
</gene>